<dbReference type="Proteomes" id="UP000516369">
    <property type="component" value="Chromosome"/>
</dbReference>
<feature type="transmembrane region" description="Helical" evidence="3">
    <location>
        <begin position="41"/>
        <end position="63"/>
    </location>
</feature>
<evidence type="ECO:0000256" key="3">
    <source>
        <dbReference type="SAM" id="Phobius"/>
    </source>
</evidence>
<name>A0A7H1N245_9PROT</name>
<feature type="transmembrane region" description="Helical" evidence="3">
    <location>
        <begin position="69"/>
        <end position="90"/>
    </location>
</feature>
<keyword evidence="1 3" id="KW-0472">Membrane</keyword>
<dbReference type="KEGG" id="dvn:HQ394_11245"/>
<feature type="compositionally biased region" description="Gly residues" evidence="2">
    <location>
        <begin position="120"/>
        <end position="129"/>
    </location>
</feature>
<organism evidence="4 5">
    <name type="scientific">Defluviicoccus vanus</name>
    <dbReference type="NCBI Taxonomy" id="111831"/>
    <lineage>
        <taxon>Bacteria</taxon>
        <taxon>Pseudomonadati</taxon>
        <taxon>Pseudomonadota</taxon>
        <taxon>Alphaproteobacteria</taxon>
        <taxon>Rhodospirillales</taxon>
        <taxon>Rhodospirillaceae</taxon>
        <taxon>Defluviicoccus</taxon>
    </lineage>
</organism>
<accession>A0A7H1N245</accession>
<evidence type="ECO:0000256" key="2">
    <source>
        <dbReference type="SAM" id="MobiDB-lite"/>
    </source>
</evidence>
<evidence type="ECO:0000256" key="1">
    <source>
        <dbReference type="PIRNR" id="PIRNR032126"/>
    </source>
</evidence>
<evidence type="ECO:0000313" key="4">
    <source>
        <dbReference type="EMBL" id="QNT69781.1"/>
    </source>
</evidence>
<reference evidence="4 5" key="1">
    <citation type="submission" date="2020-05" db="EMBL/GenBank/DDBJ databases">
        <title>Complete closed genome sequence of Defluviicoccus vanus.</title>
        <authorList>
            <person name="Bessarab I."/>
            <person name="Arumugam K."/>
            <person name="Maszenan A.M."/>
            <person name="Seviour R.J."/>
            <person name="Williams R.B."/>
        </authorList>
    </citation>
    <scope>NUCLEOTIDE SEQUENCE [LARGE SCALE GENOMIC DNA]</scope>
    <source>
        <strain evidence="4 5">Ben 114</strain>
    </source>
</reference>
<feature type="compositionally biased region" description="Polar residues" evidence="2">
    <location>
        <begin position="105"/>
        <end position="118"/>
    </location>
</feature>
<dbReference type="GO" id="GO:1902600">
    <property type="term" value="P:proton transmembrane transport"/>
    <property type="evidence" value="ECO:0007669"/>
    <property type="project" value="UniProtKB-KW"/>
</dbReference>
<evidence type="ECO:0000313" key="5">
    <source>
        <dbReference type="Proteomes" id="UP000516369"/>
    </source>
</evidence>
<comment type="function">
    <text evidence="1">A possible function for this protein is to guide the assembly of the membrane sector of the ATPase enzyme complex.</text>
</comment>
<dbReference type="InterPro" id="IPR016989">
    <property type="entry name" value="Atp1_alphaprobac"/>
</dbReference>
<sequence>MTDKQPPRRIDDLDARIKRLQGELSEGNAAPKRPASSGYGLAFTLATDMVGGLIGGGLLGWGIDSWLNTAPWGLVGFFFVGAAAGMWNVYRTARGHDAAMGFRNPTGTSQTGQRSPGPSTGDGNGEQER</sequence>
<gene>
    <name evidence="4" type="ORF">HQ394_11245</name>
</gene>
<keyword evidence="3" id="KW-1133">Transmembrane helix</keyword>
<dbReference type="AlphaFoldDB" id="A0A7H1N245"/>
<dbReference type="InterPro" id="IPR032820">
    <property type="entry name" value="ATPase_put"/>
</dbReference>
<keyword evidence="5" id="KW-1185">Reference proteome</keyword>
<dbReference type="RefSeq" id="WP_190260296.1">
    <property type="nucleotide sequence ID" value="NZ_CP053923.1"/>
</dbReference>
<proteinExistence type="inferred from homology"/>
<keyword evidence="1" id="KW-0375">Hydrogen ion transport</keyword>
<dbReference type="GO" id="GO:0045259">
    <property type="term" value="C:proton-transporting ATP synthase complex"/>
    <property type="evidence" value="ECO:0007669"/>
    <property type="project" value="UniProtKB-UniRule"/>
</dbReference>
<keyword evidence="1" id="KW-0406">Ion transport</keyword>
<dbReference type="EMBL" id="CP053923">
    <property type="protein sequence ID" value="QNT69781.1"/>
    <property type="molecule type" value="Genomic_DNA"/>
</dbReference>
<dbReference type="Pfam" id="PF09527">
    <property type="entry name" value="ATPase_gene1"/>
    <property type="match status" value="1"/>
</dbReference>
<protein>
    <recommendedName>
        <fullName evidence="1">ATP synthase protein I</fullName>
    </recommendedName>
</protein>
<keyword evidence="1" id="KW-0813">Transport</keyword>
<keyword evidence="3" id="KW-0812">Transmembrane</keyword>
<feature type="region of interest" description="Disordered" evidence="2">
    <location>
        <begin position="98"/>
        <end position="129"/>
    </location>
</feature>
<dbReference type="PIRSF" id="PIRSF032126">
    <property type="entry name" value="F0F1_ATP_synthase_subunit_I"/>
    <property type="match status" value="1"/>
</dbReference>
<comment type="similarity">
    <text evidence="1">Belongs to the bacterial AtpI family.</text>
</comment>